<dbReference type="Proteomes" id="UP000018888">
    <property type="component" value="Unassembled WGS sequence"/>
</dbReference>
<evidence type="ECO:0000313" key="2">
    <source>
        <dbReference type="Proteomes" id="UP000018888"/>
    </source>
</evidence>
<organism evidence="1 2">
    <name type="scientific">Rhizophagus irregularis (strain DAOM 181602 / DAOM 197198 / MUCL 43194)</name>
    <name type="common">Arbuscular mycorrhizal fungus</name>
    <name type="synonym">Glomus intraradices</name>
    <dbReference type="NCBI Taxonomy" id="747089"/>
    <lineage>
        <taxon>Eukaryota</taxon>
        <taxon>Fungi</taxon>
        <taxon>Fungi incertae sedis</taxon>
        <taxon>Mucoromycota</taxon>
        <taxon>Glomeromycotina</taxon>
        <taxon>Glomeromycetes</taxon>
        <taxon>Glomerales</taxon>
        <taxon>Glomeraceae</taxon>
        <taxon>Rhizophagus</taxon>
    </lineage>
</organism>
<sequence>MLLQILLGVLYYKPHNIQGNKHVLQNIYQNSIHPLYFRLHGFYYIWGNVLNY</sequence>
<protein>
    <submittedName>
        <fullName evidence="1">Uncharacterized protein</fullName>
    </submittedName>
</protein>
<evidence type="ECO:0000313" key="1">
    <source>
        <dbReference type="EMBL" id="POG60850.1"/>
    </source>
</evidence>
<accession>A0A2P4P646</accession>
<comment type="caution">
    <text evidence="1">The sequence shown here is derived from an EMBL/GenBank/DDBJ whole genome shotgun (WGS) entry which is preliminary data.</text>
</comment>
<reference evidence="1 2" key="2">
    <citation type="journal article" date="2018" name="New Phytol.">
        <title>High intraspecific genome diversity in the model arbuscular mycorrhizal symbiont Rhizophagus irregularis.</title>
        <authorList>
            <person name="Chen E.C.H."/>
            <person name="Morin E."/>
            <person name="Beaudet D."/>
            <person name="Noel J."/>
            <person name="Yildirir G."/>
            <person name="Ndikumana S."/>
            <person name="Charron P."/>
            <person name="St-Onge C."/>
            <person name="Giorgi J."/>
            <person name="Kruger M."/>
            <person name="Marton T."/>
            <person name="Ropars J."/>
            <person name="Grigoriev I.V."/>
            <person name="Hainaut M."/>
            <person name="Henrissat B."/>
            <person name="Roux C."/>
            <person name="Martin F."/>
            <person name="Corradi N."/>
        </authorList>
    </citation>
    <scope>NUCLEOTIDE SEQUENCE [LARGE SCALE GENOMIC DNA]</scope>
    <source>
        <strain evidence="1 2">DAOM 197198</strain>
    </source>
</reference>
<dbReference type="AlphaFoldDB" id="A0A2P4P646"/>
<reference evidence="1 2" key="1">
    <citation type="journal article" date="2013" name="Proc. Natl. Acad. Sci. U.S.A.">
        <title>Genome of an arbuscular mycorrhizal fungus provides insight into the oldest plant symbiosis.</title>
        <authorList>
            <person name="Tisserant E."/>
            <person name="Malbreil M."/>
            <person name="Kuo A."/>
            <person name="Kohler A."/>
            <person name="Symeonidi A."/>
            <person name="Balestrini R."/>
            <person name="Charron P."/>
            <person name="Duensing N."/>
            <person name="Frei Dit Frey N."/>
            <person name="Gianinazzi-Pearson V."/>
            <person name="Gilbert L.B."/>
            <person name="Handa Y."/>
            <person name="Herr J.R."/>
            <person name="Hijri M."/>
            <person name="Koul R."/>
            <person name="Kawaguchi M."/>
            <person name="Krajinski F."/>
            <person name="Lammers P.J."/>
            <person name="Masclaux F.G."/>
            <person name="Murat C."/>
            <person name="Morin E."/>
            <person name="Ndikumana S."/>
            <person name="Pagni M."/>
            <person name="Petitpierre D."/>
            <person name="Requena N."/>
            <person name="Rosikiewicz P."/>
            <person name="Riley R."/>
            <person name="Saito K."/>
            <person name="San Clemente H."/>
            <person name="Shapiro H."/>
            <person name="van Tuinen D."/>
            <person name="Becard G."/>
            <person name="Bonfante P."/>
            <person name="Paszkowski U."/>
            <person name="Shachar-Hill Y.Y."/>
            <person name="Tuskan G.A."/>
            <person name="Young P.W."/>
            <person name="Sanders I.R."/>
            <person name="Henrissat B."/>
            <person name="Rensing S.A."/>
            <person name="Grigoriev I.V."/>
            <person name="Corradi N."/>
            <person name="Roux C."/>
            <person name="Martin F."/>
        </authorList>
    </citation>
    <scope>NUCLEOTIDE SEQUENCE [LARGE SCALE GENOMIC DNA]</scope>
    <source>
        <strain evidence="1 2">DAOM 197198</strain>
    </source>
</reference>
<gene>
    <name evidence="1" type="ORF">GLOIN_2v1709174</name>
</gene>
<dbReference type="EMBL" id="AUPC02000367">
    <property type="protein sequence ID" value="POG60850.1"/>
    <property type="molecule type" value="Genomic_DNA"/>
</dbReference>
<name>A0A2P4P646_RHIID</name>
<keyword evidence="2" id="KW-1185">Reference proteome</keyword>
<proteinExistence type="predicted"/>